<dbReference type="Pfam" id="PF07719">
    <property type="entry name" value="TPR_2"/>
    <property type="match status" value="1"/>
</dbReference>
<dbReference type="Proteomes" id="UP000646827">
    <property type="component" value="Unassembled WGS sequence"/>
</dbReference>
<dbReference type="SUPFAM" id="SSF81901">
    <property type="entry name" value="HCP-like"/>
    <property type="match status" value="1"/>
</dbReference>
<organism evidence="9 10">
    <name type="scientific">Circinella minor</name>
    <dbReference type="NCBI Taxonomy" id="1195481"/>
    <lineage>
        <taxon>Eukaryota</taxon>
        <taxon>Fungi</taxon>
        <taxon>Fungi incertae sedis</taxon>
        <taxon>Mucoromycota</taxon>
        <taxon>Mucoromycotina</taxon>
        <taxon>Mucoromycetes</taxon>
        <taxon>Mucorales</taxon>
        <taxon>Lichtheimiaceae</taxon>
        <taxon>Circinella</taxon>
    </lineage>
</organism>
<feature type="region of interest" description="Disordered" evidence="8">
    <location>
        <begin position="730"/>
        <end position="754"/>
    </location>
</feature>
<feature type="repeat" description="TPR" evidence="7">
    <location>
        <begin position="436"/>
        <end position="469"/>
    </location>
</feature>
<dbReference type="Pfam" id="PF12895">
    <property type="entry name" value="ANAPC3"/>
    <property type="match status" value="1"/>
</dbReference>
<dbReference type="Pfam" id="PF13432">
    <property type="entry name" value="TPR_16"/>
    <property type="match status" value="1"/>
</dbReference>
<evidence type="ECO:0000313" key="10">
    <source>
        <dbReference type="Proteomes" id="UP000646827"/>
    </source>
</evidence>
<sequence>MLPRNNRSHGSPLRGGDSFELSSPTSSRIPGSPDADINMSFLQEISASASPITRNNHNNSNSGMYNILSDPRDESPIRLNSFTSRSRQDFSLLTDGHSSMTNLSNRFASPVRMPRGLIQEVSYRAEYSREDRLRIIRHDAAQQHLNKTATFFAEKLTALSDDTNDVYFLAQAYYQSQEYERALDLLNKKKTLNKSVQCRYLAGLCAIGLENWHDALDYLGPDNPFADKNAHLLMYDDSRRGNRVVSEMTKLEGTSDGLIKLESMMCYARGNAYLQLKEIDKAKSCFKEALKVDVKCYDALDALIEYNMLDERSEWEFIMTLPYDEHCGSDSDLFRSLYMLQLKRYSHTADIHFAQKKAEKDHGLANSLDVMHSTAKTLLAECRYEECLNVCQKIRKEDALYKKSIPTYITCLYELKKKDELYMLAQELVDRLNEEAVTWHAVGMYYLYIKKYAEARRYFSQATSIDQYFEDPWLGYGHTFAAEKDHDPAISAYLTCSKLIPGSHLPYMYIGVQYMEQNMFGTAAEYLKRSLAKCSSDPYLLNEIATYYYQKREYPQALETLRNALKLAKDRQSPRSNLWEKLWANFGHVYRRMRKYDRALKCFRLALDKNPHNSDVHASIGVIYHIQGKTGKALVEYNKAIRDGKTDNTVRELIDKALLTNISGPTIAAVDEPDNIFSLRKTGIDLLESYMNEELAALESDTTTDQFEEPSLHSVVSTHDVVGGESILQLDEGDLSPTKQQDHSRANLSTKDWL</sequence>
<dbReference type="GO" id="GO:0051301">
    <property type="term" value="P:cell division"/>
    <property type="evidence" value="ECO:0007669"/>
    <property type="project" value="UniProtKB-KW"/>
</dbReference>
<keyword evidence="2" id="KW-0677">Repeat</keyword>
<dbReference type="InterPro" id="IPR013105">
    <property type="entry name" value="TPR_2"/>
</dbReference>
<dbReference type="SMART" id="SM00028">
    <property type="entry name" value="TPR"/>
    <property type="match status" value="8"/>
</dbReference>
<name>A0A8H7VI34_9FUNG</name>
<evidence type="ECO:0000256" key="5">
    <source>
        <dbReference type="ARBA" id="ARBA00022803"/>
    </source>
</evidence>
<dbReference type="GO" id="GO:0005737">
    <property type="term" value="C:cytoplasm"/>
    <property type="evidence" value="ECO:0007669"/>
    <property type="project" value="TreeGrafter"/>
</dbReference>
<feature type="compositionally biased region" description="Polar residues" evidence="8">
    <location>
        <begin position="20"/>
        <end position="29"/>
    </location>
</feature>
<evidence type="ECO:0000256" key="2">
    <source>
        <dbReference type="ARBA" id="ARBA00022737"/>
    </source>
</evidence>
<dbReference type="EMBL" id="JAEPRB010000528">
    <property type="protein sequence ID" value="KAG2215334.1"/>
    <property type="molecule type" value="Genomic_DNA"/>
</dbReference>
<dbReference type="InterPro" id="IPR011990">
    <property type="entry name" value="TPR-like_helical_dom_sf"/>
</dbReference>
<keyword evidence="1" id="KW-0132">Cell division</keyword>
<dbReference type="PROSITE" id="PS50293">
    <property type="entry name" value="TPR_REGION"/>
    <property type="match status" value="1"/>
</dbReference>
<keyword evidence="4" id="KW-0833">Ubl conjugation pathway</keyword>
<keyword evidence="10" id="KW-1185">Reference proteome</keyword>
<proteinExistence type="predicted"/>
<feature type="region of interest" description="Disordered" evidence="8">
    <location>
        <begin position="50"/>
        <end position="72"/>
    </location>
</feature>
<dbReference type="PROSITE" id="PS50005">
    <property type="entry name" value="TPR"/>
    <property type="match status" value="4"/>
</dbReference>
<feature type="repeat" description="TPR" evidence="7">
    <location>
        <begin position="538"/>
        <end position="571"/>
    </location>
</feature>
<evidence type="ECO:0000256" key="1">
    <source>
        <dbReference type="ARBA" id="ARBA00022618"/>
    </source>
</evidence>
<feature type="region of interest" description="Disordered" evidence="8">
    <location>
        <begin position="1"/>
        <end position="36"/>
    </location>
</feature>
<evidence type="ECO:0000313" key="9">
    <source>
        <dbReference type="EMBL" id="KAG2215334.1"/>
    </source>
</evidence>
<protein>
    <recommendedName>
        <fullName evidence="11">Anaphase-promoting complex subunit 6</fullName>
    </recommendedName>
</protein>
<gene>
    <name evidence="9" type="ORF">INT45_011175</name>
</gene>
<dbReference type="GO" id="GO:0045842">
    <property type="term" value="P:positive regulation of mitotic metaphase/anaphase transition"/>
    <property type="evidence" value="ECO:0007669"/>
    <property type="project" value="TreeGrafter"/>
</dbReference>
<keyword evidence="6" id="KW-0131">Cell cycle</keyword>
<dbReference type="Pfam" id="PF13181">
    <property type="entry name" value="TPR_8"/>
    <property type="match status" value="1"/>
</dbReference>
<dbReference type="InterPro" id="IPR019734">
    <property type="entry name" value="TPR_rpt"/>
</dbReference>
<comment type="caution">
    <text evidence="9">The sequence shown here is derived from an EMBL/GenBank/DDBJ whole genome shotgun (WGS) entry which is preliminary data.</text>
</comment>
<dbReference type="Gene3D" id="1.25.40.10">
    <property type="entry name" value="Tetratricopeptide repeat domain"/>
    <property type="match status" value="1"/>
</dbReference>
<reference evidence="9 10" key="1">
    <citation type="submission" date="2020-12" db="EMBL/GenBank/DDBJ databases">
        <title>Metabolic potential, ecology and presence of endohyphal bacteria is reflected in genomic diversity of Mucoromycotina.</title>
        <authorList>
            <person name="Muszewska A."/>
            <person name="Okrasinska A."/>
            <person name="Steczkiewicz K."/>
            <person name="Drgas O."/>
            <person name="Orlowska M."/>
            <person name="Perlinska-Lenart U."/>
            <person name="Aleksandrzak-Piekarczyk T."/>
            <person name="Szatraj K."/>
            <person name="Zielenkiewicz U."/>
            <person name="Pilsyk S."/>
            <person name="Malc E."/>
            <person name="Mieczkowski P."/>
            <person name="Kruszewska J.S."/>
            <person name="Biernat P."/>
            <person name="Pawlowska J."/>
        </authorList>
    </citation>
    <scope>NUCLEOTIDE SEQUENCE [LARGE SCALE GENOMIC DNA]</scope>
    <source>
        <strain evidence="9 10">CBS 142.35</strain>
    </source>
</reference>
<evidence type="ECO:0000256" key="8">
    <source>
        <dbReference type="SAM" id="MobiDB-lite"/>
    </source>
</evidence>
<evidence type="ECO:0000256" key="3">
    <source>
        <dbReference type="ARBA" id="ARBA00022776"/>
    </source>
</evidence>
<keyword evidence="5 7" id="KW-0802">TPR repeat</keyword>
<dbReference type="AlphaFoldDB" id="A0A8H7VI34"/>
<dbReference type="GO" id="GO:0031145">
    <property type="term" value="P:anaphase-promoting complex-dependent catabolic process"/>
    <property type="evidence" value="ECO:0007669"/>
    <property type="project" value="TreeGrafter"/>
</dbReference>
<evidence type="ECO:0000256" key="7">
    <source>
        <dbReference type="PROSITE-ProRule" id="PRU00339"/>
    </source>
</evidence>
<dbReference type="GO" id="GO:0005680">
    <property type="term" value="C:anaphase-promoting complex"/>
    <property type="evidence" value="ECO:0007669"/>
    <property type="project" value="TreeGrafter"/>
</dbReference>
<evidence type="ECO:0000256" key="4">
    <source>
        <dbReference type="ARBA" id="ARBA00022786"/>
    </source>
</evidence>
<dbReference type="GO" id="GO:0016567">
    <property type="term" value="P:protein ubiquitination"/>
    <property type="evidence" value="ECO:0007669"/>
    <property type="project" value="TreeGrafter"/>
</dbReference>
<feature type="repeat" description="TPR" evidence="7">
    <location>
        <begin position="263"/>
        <end position="296"/>
    </location>
</feature>
<dbReference type="PANTHER" id="PTHR12558:SF9">
    <property type="entry name" value="CELL DIVISION CYCLE PROTEIN 16 HOMOLOG"/>
    <property type="match status" value="1"/>
</dbReference>
<dbReference type="SUPFAM" id="SSF48452">
    <property type="entry name" value="TPR-like"/>
    <property type="match status" value="1"/>
</dbReference>
<dbReference type="OrthoDB" id="10006270at2759"/>
<accession>A0A8H7VI34</accession>
<feature type="repeat" description="TPR" evidence="7">
    <location>
        <begin position="580"/>
        <end position="613"/>
    </location>
</feature>
<evidence type="ECO:0008006" key="11">
    <source>
        <dbReference type="Google" id="ProtNLM"/>
    </source>
</evidence>
<keyword evidence="3" id="KW-0498">Mitosis</keyword>
<dbReference type="PANTHER" id="PTHR12558">
    <property type="entry name" value="CELL DIVISION CYCLE 16,23,27"/>
    <property type="match status" value="1"/>
</dbReference>
<evidence type="ECO:0000256" key="6">
    <source>
        <dbReference type="ARBA" id="ARBA00023306"/>
    </source>
</evidence>